<feature type="non-terminal residue" evidence="5">
    <location>
        <position position="1"/>
    </location>
</feature>
<proteinExistence type="predicted"/>
<dbReference type="GO" id="GO:0004674">
    <property type="term" value="F:protein serine/threonine kinase activity"/>
    <property type="evidence" value="ECO:0007669"/>
    <property type="project" value="TreeGrafter"/>
</dbReference>
<keyword evidence="6" id="KW-1185">Reference proteome</keyword>
<comment type="caution">
    <text evidence="5">The sequence shown here is derived from an EMBL/GenBank/DDBJ whole genome shotgun (WGS) entry which is preliminary data.</text>
</comment>
<dbReference type="OrthoDB" id="2390637at2759"/>
<sequence>PVPIGIGDFGKVYKYEWKDCDLTVALKCLKVNPADIDEKIVQDFVKELKLLLKVSNHPNMIKFYGVTKDYEGYYNLILQHAEDGNLREYLKANFTTLQWPDKLNIAKEIVHGLLFLHDNDILHRDLHSRNILIHQKQPKLADFGLSKRIAESSKTPATFGTDAYVDPKYLWDSGYKRDKKSDVYSFGVILWEISSGRPPFTTIAKSYQLRWDILDGSRENPVKGTPPRYIELYQRCWDENPDNRPETKEILDTLKEILDSLKETIPDET</sequence>
<dbReference type="InterPro" id="IPR017441">
    <property type="entry name" value="Protein_kinase_ATP_BS"/>
</dbReference>
<dbReference type="GO" id="GO:0005524">
    <property type="term" value="F:ATP binding"/>
    <property type="evidence" value="ECO:0007669"/>
    <property type="project" value="UniProtKB-UniRule"/>
</dbReference>
<feature type="domain" description="Protein kinase" evidence="4">
    <location>
        <begin position="1"/>
        <end position="258"/>
    </location>
</feature>
<evidence type="ECO:0000256" key="1">
    <source>
        <dbReference type="ARBA" id="ARBA00022741"/>
    </source>
</evidence>
<dbReference type="InterPro" id="IPR000719">
    <property type="entry name" value="Prot_kinase_dom"/>
</dbReference>
<dbReference type="PROSITE" id="PS50011">
    <property type="entry name" value="PROTEIN_KINASE_DOM"/>
    <property type="match status" value="1"/>
</dbReference>
<evidence type="ECO:0000259" key="4">
    <source>
        <dbReference type="PROSITE" id="PS50011"/>
    </source>
</evidence>
<dbReference type="EMBL" id="QKWP01000117">
    <property type="protein sequence ID" value="RIB26938.1"/>
    <property type="molecule type" value="Genomic_DNA"/>
</dbReference>
<dbReference type="STRING" id="44941.A0A397VYC7"/>
<dbReference type="Proteomes" id="UP000266673">
    <property type="component" value="Unassembled WGS sequence"/>
</dbReference>
<keyword evidence="2 3" id="KW-0067">ATP-binding</keyword>
<evidence type="ECO:0000256" key="3">
    <source>
        <dbReference type="PROSITE-ProRule" id="PRU10141"/>
    </source>
</evidence>
<dbReference type="PRINTS" id="PR00109">
    <property type="entry name" value="TYRKINASE"/>
</dbReference>
<dbReference type="InterPro" id="IPR001245">
    <property type="entry name" value="Ser-Thr/Tyr_kinase_cat_dom"/>
</dbReference>
<feature type="binding site" evidence="3">
    <location>
        <position position="27"/>
    </location>
    <ligand>
        <name>ATP</name>
        <dbReference type="ChEBI" id="CHEBI:30616"/>
    </ligand>
</feature>
<dbReference type="Pfam" id="PF07714">
    <property type="entry name" value="PK_Tyr_Ser-Thr"/>
    <property type="match status" value="1"/>
</dbReference>
<dbReference type="PANTHER" id="PTHR44329:SF298">
    <property type="entry name" value="MIXED LINEAGE KINASE DOMAIN-LIKE PROTEIN"/>
    <property type="match status" value="1"/>
</dbReference>
<dbReference type="PROSITE" id="PS00107">
    <property type="entry name" value="PROTEIN_KINASE_ATP"/>
    <property type="match status" value="1"/>
</dbReference>
<dbReference type="SUPFAM" id="SSF56112">
    <property type="entry name" value="Protein kinase-like (PK-like)"/>
    <property type="match status" value="1"/>
</dbReference>
<keyword evidence="5" id="KW-0808">Transferase</keyword>
<protein>
    <submittedName>
        <fullName evidence="5">Kinase-like domain-containing protein</fullName>
    </submittedName>
</protein>
<dbReference type="PIRSF" id="PIRSF000654">
    <property type="entry name" value="Integrin-linked_kinase"/>
    <property type="match status" value="1"/>
</dbReference>
<dbReference type="InterPro" id="IPR051681">
    <property type="entry name" value="Ser/Thr_Kinases-Pseudokinases"/>
</dbReference>
<accession>A0A397VYC7</accession>
<keyword evidence="5" id="KW-0418">Kinase</keyword>
<reference evidence="5 6" key="1">
    <citation type="submission" date="2018-06" db="EMBL/GenBank/DDBJ databases">
        <title>Comparative genomics reveals the genomic features of Rhizophagus irregularis, R. cerebriforme, R. diaphanum and Gigaspora rosea, and their symbiotic lifestyle signature.</title>
        <authorList>
            <person name="Morin E."/>
            <person name="San Clemente H."/>
            <person name="Chen E.C.H."/>
            <person name="De La Providencia I."/>
            <person name="Hainaut M."/>
            <person name="Kuo A."/>
            <person name="Kohler A."/>
            <person name="Murat C."/>
            <person name="Tang N."/>
            <person name="Roy S."/>
            <person name="Loubradou J."/>
            <person name="Henrissat B."/>
            <person name="Grigoriev I.V."/>
            <person name="Corradi N."/>
            <person name="Roux C."/>
            <person name="Martin F.M."/>
        </authorList>
    </citation>
    <scope>NUCLEOTIDE SEQUENCE [LARGE SCALE GENOMIC DNA]</scope>
    <source>
        <strain evidence="5 6">DAOM 194757</strain>
    </source>
</reference>
<evidence type="ECO:0000313" key="6">
    <source>
        <dbReference type="Proteomes" id="UP000266673"/>
    </source>
</evidence>
<name>A0A397VYC7_9GLOM</name>
<dbReference type="InterPro" id="IPR011009">
    <property type="entry name" value="Kinase-like_dom_sf"/>
</dbReference>
<evidence type="ECO:0000313" key="5">
    <source>
        <dbReference type="EMBL" id="RIB26938.1"/>
    </source>
</evidence>
<gene>
    <name evidence="5" type="ORF">C2G38_2063563</name>
</gene>
<evidence type="ECO:0000256" key="2">
    <source>
        <dbReference type="ARBA" id="ARBA00022840"/>
    </source>
</evidence>
<dbReference type="PANTHER" id="PTHR44329">
    <property type="entry name" value="SERINE/THREONINE-PROTEIN KINASE TNNI3K-RELATED"/>
    <property type="match status" value="1"/>
</dbReference>
<dbReference type="Gene3D" id="1.10.510.10">
    <property type="entry name" value="Transferase(Phosphotransferase) domain 1"/>
    <property type="match status" value="1"/>
</dbReference>
<organism evidence="5 6">
    <name type="scientific">Gigaspora rosea</name>
    <dbReference type="NCBI Taxonomy" id="44941"/>
    <lineage>
        <taxon>Eukaryota</taxon>
        <taxon>Fungi</taxon>
        <taxon>Fungi incertae sedis</taxon>
        <taxon>Mucoromycota</taxon>
        <taxon>Glomeromycotina</taxon>
        <taxon>Glomeromycetes</taxon>
        <taxon>Diversisporales</taxon>
        <taxon>Gigasporaceae</taxon>
        <taxon>Gigaspora</taxon>
    </lineage>
</organism>
<dbReference type="AlphaFoldDB" id="A0A397VYC7"/>
<keyword evidence="1 3" id="KW-0547">Nucleotide-binding</keyword>